<feature type="region of interest" description="Disordered" evidence="1">
    <location>
        <begin position="131"/>
        <end position="158"/>
    </location>
</feature>
<gene>
    <name evidence="2" type="ORF">HK097_003018</name>
</gene>
<evidence type="ECO:0000256" key="1">
    <source>
        <dbReference type="SAM" id="MobiDB-lite"/>
    </source>
</evidence>
<sequence length="176" mass="18631">MIALAAGIARPRNGTKRFVGIIKVIANLKQLVIPKYAMIKSNLPICTASFNKAITIIEVATGRTSRCRPPTVDDADRYSGKAVMYMTFTSAMVQYRTITKNVRGPNTLNLPSASGRQSAFLNPIGSSVSAGGSDIDDENELSADQSANSSSPSSSDIAVYPGPLTFPTAFSGSFSM</sequence>
<dbReference type="EMBL" id="JADGJD010000169">
    <property type="protein sequence ID" value="KAJ3053945.1"/>
    <property type="molecule type" value="Genomic_DNA"/>
</dbReference>
<evidence type="ECO:0000313" key="2">
    <source>
        <dbReference type="EMBL" id="KAJ3053945.1"/>
    </source>
</evidence>
<keyword evidence="3" id="KW-1185">Reference proteome</keyword>
<dbReference type="AlphaFoldDB" id="A0AAD5SG44"/>
<protein>
    <submittedName>
        <fullName evidence="2">Uncharacterized protein</fullName>
    </submittedName>
</protein>
<name>A0AAD5SG44_9FUNG</name>
<proteinExistence type="predicted"/>
<accession>A0AAD5SG44</accession>
<comment type="caution">
    <text evidence="2">The sequence shown here is derived from an EMBL/GenBank/DDBJ whole genome shotgun (WGS) entry which is preliminary data.</text>
</comment>
<evidence type="ECO:0000313" key="3">
    <source>
        <dbReference type="Proteomes" id="UP001212841"/>
    </source>
</evidence>
<organism evidence="2 3">
    <name type="scientific">Rhizophlyctis rosea</name>
    <dbReference type="NCBI Taxonomy" id="64517"/>
    <lineage>
        <taxon>Eukaryota</taxon>
        <taxon>Fungi</taxon>
        <taxon>Fungi incertae sedis</taxon>
        <taxon>Chytridiomycota</taxon>
        <taxon>Chytridiomycota incertae sedis</taxon>
        <taxon>Chytridiomycetes</taxon>
        <taxon>Rhizophlyctidales</taxon>
        <taxon>Rhizophlyctidaceae</taxon>
        <taxon>Rhizophlyctis</taxon>
    </lineage>
</organism>
<reference evidence="2" key="1">
    <citation type="submission" date="2020-05" db="EMBL/GenBank/DDBJ databases">
        <title>Phylogenomic resolution of chytrid fungi.</title>
        <authorList>
            <person name="Stajich J.E."/>
            <person name="Amses K."/>
            <person name="Simmons R."/>
            <person name="Seto K."/>
            <person name="Myers J."/>
            <person name="Bonds A."/>
            <person name="Quandt C.A."/>
            <person name="Barry K."/>
            <person name="Liu P."/>
            <person name="Grigoriev I."/>
            <person name="Longcore J.E."/>
            <person name="James T.Y."/>
        </authorList>
    </citation>
    <scope>NUCLEOTIDE SEQUENCE</scope>
    <source>
        <strain evidence="2">JEL0318</strain>
    </source>
</reference>
<feature type="compositionally biased region" description="Low complexity" evidence="1">
    <location>
        <begin position="142"/>
        <end position="156"/>
    </location>
</feature>
<dbReference type="Proteomes" id="UP001212841">
    <property type="component" value="Unassembled WGS sequence"/>
</dbReference>